<reference evidence="1" key="1">
    <citation type="journal article" date="2022" name="Int. J. Mol. Sci.">
        <title>Draft Genome of Tanacetum Coccineum: Genomic Comparison of Closely Related Tanacetum-Family Plants.</title>
        <authorList>
            <person name="Yamashiro T."/>
            <person name="Shiraishi A."/>
            <person name="Nakayama K."/>
            <person name="Satake H."/>
        </authorList>
    </citation>
    <scope>NUCLEOTIDE SEQUENCE</scope>
</reference>
<name>A0ABQ5AGE3_9ASTR</name>
<evidence type="ECO:0000313" key="1">
    <source>
        <dbReference type="EMBL" id="GJT00213.1"/>
    </source>
</evidence>
<evidence type="ECO:0008006" key="3">
    <source>
        <dbReference type="Google" id="ProtNLM"/>
    </source>
</evidence>
<sequence length="89" mass="9732">MDESSGLFSSISPKVAKAAITVSFGGKGAKFSVYFKPMMEEKTSRLKDNGLLKLERVKVIVFVALYLSRIPESEGILDSSKAMLLLKAM</sequence>
<dbReference type="Proteomes" id="UP001151760">
    <property type="component" value="Unassembled WGS sequence"/>
</dbReference>
<accession>A0ABQ5AGE3</accession>
<reference evidence="1" key="2">
    <citation type="submission" date="2022-01" db="EMBL/GenBank/DDBJ databases">
        <authorList>
            <person name="Yamashiro T."/>
            <person name="Shiraishi A."/>
            <person name="Satake H."/>
            <person name="Nakayama K."/>
        </authorList>
    </citation>
    <scope>NUCLEOTIDE SEQUENCE</scope>
</reference>
<dbReference type="EMBL" id="BQNB010012177">
    <property type="protein sequence ID" value="GJT00213.1"/>
    <property type="molecule type" value="Genomic_DNA"/>
</dbReference>
<organism evidence="1 2">
    <name type="scientific">Tanacetum coccineum</name>
    <dbReference type="NCBI Taxonomy" id="301880"/>
    <lineage>
        <taxon>Eukaryota</taxon>
        <taxon>Viridiplantae</taxon>
        <taxon>Streptophyta</taxon>
        <taxon>Embryophyta</taxon>
        <taxon>Tracheophyta</taxon>
        <taxon>Spermatophyta</taxon>
        <taxon>Magnoliopsida</taxon>
        <taxon>eudicotyledons</taxon>
        <taxon>Gunneridae</taxon>
        <taxon>Pentapetalae</taxon>
        <taxon>asterids</taxon>
        <taxon>campanulids</taxon>
        <taxon>Asterales</taxon>
        <taxon>Asteraceae</taxon>
        <taxon>Asteroideae</taxon>
        <taxon>Anthemideae</taxon>
        <taxon>Anthemidinae</taxon>
        <taxon>Tanacetum</taxon>
    </lineage>
</organism>
<gene>
    <name evidence="1" type="ORF">Tco_0821382</name>
</gene>
<proteinExistence type="predicted"/>
<evidence type="ECO:0000313" key="2">
    <source>
        <dbReference type="Proteomes" id="UP001151760"/>
    </source>
</evidence>
<keyword evidence="2" id="KW-1185">Reference proteome</keyword>
<comment type="caution">
    <text evidence="1">The sequence shown here is derived from an EMBL/GenBank/DDBJ whole genome shotgun (WGS) entry which is preliminary data.</text>
</comment>
<protein>
    <recommendedName>
        <fullName evidence="3">Chalcone-flavonone isomerase family protein</fullName>
    </recommendedName>
</protein>